<dbReference type="SUPFAM" id="SSF111369">
    <property type="entry name" value="HlyD-like secretion proteins"/>
    <property type="match status" value="1"/>
</dbReference>
<feature type="coiled-coil region" evidence="1">
    <location>
        <begin position="199"/>
        <end position="226"/>
    </location>
</feature>
<dbReference type="PANTHER" id="PTHR30469">
    <property type="entry name" value="MULTIDRUG RESISTANCE PROTEIN MDTA"/>
    <property type="match status" value="1"/>
</dbReference>
<comment type="caution">
    <text evidence="2">The sequence shown here is derived from an EMBL/GenBank/DDBJ whole genome shotgun (WGS) entry which is preliminary data.</text>
</comment>
<dbReference type="PATRIC" id="fig|935700.4.peg.4015"/>
<dbReference type="OrthoDB" id="7626141at2"/>
<name>A0A0D1CI87_9RHOB</name>
<dbReference type="Proteomes" id="UP000032232">
    <property type="component" value="Unassembled WGS sequence"/>
</dbReference>
<dbReference type="GO" id="GO:0015562">
    <property type="term" value="F:efflux transmembrane transporter activity"/>
    <property type="evidence" value="ECO:0007669"/>
    <property type="project" value="TreeGrafter"/>
</dbReference>
<gene>
    <name evidence="2" type="primary">mdtN</name>
    <name evidence="2" type="ORF">jaqu_38960</name>
</gene>
<proteinExistence type="predicted"/>
<dbReference type="RefSeq" id="WP_043920642.1">
    <property type="nucleotide sequence ID" value="NZ_FZPF01000002.1"/>
</dbReference>
<dbReference type="Gene3D" id="2.40.420.20">
    <property type="match status" value="1"/>
</dbReference>
<dbReference type="GO" id="GO:1990281">
    <property type="term" value="C:efflux pump complex"/>
    <property type="evidence" value="ECO:0007669"/>
    <property type="project" value="TreeGrafter"/>
</dbReference>
<dbReference type="Gene3D" id="2.40.30.170">
    <property type="match status" value="1"/>
</dbReference>
<evidence type="ECO:0000256" key="1">
    <source>
        <dbReference type="SAM" id="Coils"/>
    </source>
</evidence>
<protein>
    <submittedName>
        <fullName evidence="2">MdtN protein</fullName>
    </submittedName>
</protein>
<feature type="coiled-coil region" evidence="1">
    <location>
        <begin position="119"/>
        <end position="153"/>
    </location>
</feature>
<evidence type="ECO:0000313" key="2">
    <source>
        <dbReference type="EMBL" id="KIT14392.1"/>
    </source>
</evidence>
<dbReference type="Gene3D" id="1.10.287.470">
    <property type="entry name" value="Helix hairpin bin"/>
    <property type="match status" value="2"/>
</dbReference>
<dbReference type="Gene3D" id="2.40.50.100">
    <property type="match status" value="2"/>
</dbReference>
<organism evidence="2 3">
    <name type="scientific">Jannaschia aquimarina</name>
    <dbReference type="NCBI Taxonomy" id="935700"/>
    <lineage>
        <taxon>Bacteria</taxon>
        <taxon>Pseudomonadati</taxon>
        <taxon>Pseudomonadota</taxon>
        <taxon>Alphaproteobacteria</taxon>
        <taxon>Rhodobacterales</taxon>
        <taxon>Roseobacteraceae</taxon>
        <taxon>Jannaschia</taxon>
    </lineage>
</organism>
<dbReference type="AlphaFoldDB" id="A0A0D1CI87"/>
<keyword evidence="3" id="KW-1185">Reference proteome</keyword>
<dbReference type="EMBL" id="JYFE01000078">
    <property type="protein sequence ID" value="KIT14392.1"/>
    <property type="molecule type" value="Genomic_DNA"/>
</dbReference>
<accession>A0A0D1CI87</accession>
<evidence type="ECO:0000313" key="3">
    <source>
        <dbReference type="Proteomes" id="UP000032232"/>
    </source>
</evidence>
<keyword evidence="1" id="KW-0175">Coiled coil</keyword>
<dbReference type="STRING" id="935700.jaqu_38960"/>
<reference evidence="2 3" key="1">
    <citation type="submission" date="2015-02" db="EMBL/GenBank/DDBJ databases">
        <title>Genome Sequence of Jannaschia aquimarina DSM28248, a member of the Roseobacter clade.</title>
        <authorList>
            <person name="Voget S."/>
            <person name="Daniel R."/>
        </authorList>
    </citation>
    <scope>NUCLEOTIDE SEQUENCE [LARGE SCALE GENOMIC DNA]</scope>
    <source>
        <strain evidence="2 3">GSW-M26</strain>
    </source>
</reference>
<sequence length="484" mass="51333">MRFLTRSLIALFLAAVTVALLGWAAQITFAALEERQERDSPGAPARERVFSAEVISATPTIISPTLQAFGEVRAARTLELRAPAAGQVVELSDAFVEGGRVSEGDVLLRIDPADAEADLAVARADLAGAEAEARDAERTLVLAREELAGAEAQRDLQAQALARQRDLAQRGVGAAANVEGAELALAAAEQTILTRRGAIAQAEARIDAARLGIDRARIALAQAERALEDRVLRAEFDGVLADVTVLRGGLVTQNERLGELIDPRALEVAFRLSTTQYARIASGGDLRGTPVEAVLDVLGLEISAPGIVTREAAAVEEGRTGRLVFAALENAEGFRPGDFVRVEAEEPPLMQVVRLPASAVSSQNAVLVVGEGDRLEELPVEVLRRVSGDVLVAADGIAGREIVAARGPALGAGIRVRPLRPEAAADGPEQDEFVLLDPDRRARLIAFVEGGRMPEAVKARLLARLAEDRVPVRVVERIEGRMGG</sequence>